<accession>A0A918PI45</accession>
<feature type="region of interest" description="Disordered" evidence="1">
    <location>
        <begin position="58"/>
        <end position="99"/>
    </location>
</feature>
<name>A0A918PI45_9SPHN</name>
<feature type="compositionally biased region" description="Polar residues" evidence="1">
    <location>
        <begin position="73"/>
        <end position="82"/>
    </location>
</feature>
<evidence type="ECO:0000313" key="2">
    <source>
        <dbReference type="EMBL" id="GGZ11378.1"/>
    </source>
</evidence>
<dbReference type="SUPFAM" id="SSF56655">
    <property type="entry name" value="Carbohydrate phosphatase"/>
    <property type="match status" value="1"/>
</dbReference>
<protein>
    <submittedName>
        <fullName evidence="2">Uncharacterized protein</fullName>
    </submittedName>
</protein>
<dbReference type="Proteomes" id="UP000648075">
    <property type="component" value="Unassembled WGS sequence"/>
</dbReference>
<reference evidence="2" key="2">
    <citation type="submission" date="2020-09" db="EMBL/GenBank/DDBJ databases">
        <authorList>
            <person name="Sun Q."/>
            <person name="Kim S."/>
        </authorList>
    </citation>
    <scope>NUCLEOTIDE SEQUENCE</scope>
    <source>
        <strain evidence="2">KCTC 32255</strain>
    </source>
</reference>
<keyword evidence="3" id="KW-1185">Reference proteome</keyword>
<dbReference type="EMBL" id="BMZA01000012">
    <property type="protein sequence ID" value="GGZ11378.1"/>
    <property type="molecule type" value="Genomic_DNA"/>
</dbReference>
<sequence>MTLSDGDLAAHLADQAGRILLQVRASGMFSGKSLGKVGDQTANQFLVHALREQRMDDGLLSEKEKDNAARTGCGSSIRSTAPENMVRSAPTGQFMSRWR</sequence>
<organism evidence="2 3">
    <name type="scientific">Novosphingobium colocasiae</name>
    <dbReference type="NCBI Taxonomy" id="1256513"/>
    <lineage>
        <taxon>Bacteria</taxon>
        <taxon>Pseudomonadati</taxon>
        <taxon>Pseudomonadota</taxon>
        <taxon>Alphaproteobacteria</taxon>
        <taxon>Sphingomonadales</taxon>
        <taxon>Sphingomonadaceae</taxon>
        <taxon>Novosphingobium</taxon>
    </lineage>
</organism>
<comment type="caution">
    <text evidence="2">The sequence shown here is derived from an EMBL/GenBank/DDBJ whole genome shotgun (WGS) entry which is preliminary data.</text>
</comment>
<feature type="compositionally biased region" description="Basic and acidic residues" evidence="1">
    <location>
        <begin position="58"/>
        <end position="68"/>
    </location>
</feature>
<evidence type="ECO:0000256" key="1">
    <source>
        <dbReference type="SAM" id="MobiDB-lite"/>
    </source>
</evidence>
<feature type="compositionally biased region" description="Polar residues" evidence="1">
    <location>
        <begin position="90"/>
        <end position="99"/>
    </location>
</feature>
<proteinExistence type="predicted"/>
<gene>
    <name evidence="2" type="ORF">GCM10011614_27960</name>
</gene>
<dbReference type="AlphaFoldDB" id="A0A918PI45"/>
<reference evidence="2" key="1">
    <citation type="journal article" date="2014" name="Int. J. Syst. Evol. Microbiol.">
        <title>Complete genome sequence of Corynebacterium casei LMG S-19264T (=DSM 44701T), isolated from a smear-ripened cheese.</title>
        <authorList>
            <consortium name="US DOE Joint Genome Institute (JGI-PGF)"/>
            <person name="Walter F."/>
            <person name="Albersmeier A."/>
            <person name="Kalinowski J."/>
            <person name="Ruckert C."/>
        </authorList>
    </citation>
    <scope>NUCLEOTIDE SEQUENCE</scope>
    <source>
        <strain evidence="2">KCTC 32255</strain>
    </source>
</reference>
<evidence type="ECO:0000313" key="3">
    <source>
        <dbReference type="Proteomes" id="UP000648075"/>
    </source>
</evidence>